<dbReference type="CDD" id="cd00082">
    <property type="entry name" value="HisKA"/>
    <property type="match status" value="1"/>
</dbReference>
<keyword evidence="15 18" id="KW-0472">Membrane</keyword>
<evidence type="ECO:0000256" key="18">
    <source>
        <dbReference type="SAM" id="Phobius"/>
    </source>
</evidence>
<feature type="modified residue" description="Phosphohistidine" evidence="16">
    <location>
        <position position="1135"/>
    </location>
</feature>
<dbReference type="Pfam" id="PF00497">
    <property type="entry name" value="SBP_bac_3"/>
    <property type="match status" value="2"/>
</dbReference>
<dbReference type="InterPro" id="IPR049871">
    <property type="entry name" value="BvgS-like_periplasmic2"/>
</dbReference>
<evidence type="ECO:0000256" key="4">
    <source>
        <dbReference type="ARBA" id="ARBA00022475"/>
    </source>
</evidence>
<evidence type="ECO:0000256" key="12">
    <source>
        <dbReference type="ARBA" id="ARBA00022840"/>
    </source>
</evidence>
<keyword evidence="7" id="KW-0808">Transferase</keyword>
<dbReference type="SUPFAM" id="SSF55874">
    <property type="entry name" value="ATPase domain of HSP90 chaperone/DNA topoisomerase II/histidine kinase"/>
    <property type="match status" value="1"/>
</dbReference>
<dbReference type="CDD" id="cd13705">
    <property type="entry name" value="PBP2_BvgS_D1"/>
    <property type="match status" value="1"/>
</dbReference>
<evidence type="ECO:0000259" key="21">
    <source>
        <dbReference type="PROSITE" id="PS50110"/>
    </source>
</evidence>
<feature type="domain" description="Histidine kinase" evidence="20">
    <location>
        <begin position="715"/>
        <end position="936"/>
    </location>
</feature>
<protein>
    <recommendedName>
        <fullName evidence="3">histidine kinase</fullName>
        <ecNumber evidence="3">2.7.13.3</ecNumber>
    </recommendedName>
</protein>
<dbReference type="InterPro" id="IPR011006">
    <property type="entry name" value="CheY-like_superfamily"/>
</dbReference>
<evidence type="ECO:0000256" key="17">
    <source>
        <dbReference type="PROSITE-ProRule" id="PRU00169"/>
    </source>
</evidence>
<dbReference type="PRINTS" id="PR00344">
    <property type="entry name" value="BCTRLSENSOR"/>
</dbReference>
<dbReference type="SUPFAM" id="SSF47384">
    <property type="entry name" value="Homodimeric domain of signal transducing histidine kinase"/>
    <property type="match status" value="1"/>
</dbReference>
<dbReference type="InterPro" id="IPR004358">
    <property type="entry name" value="Sig_transdc_His_kin-like_C"/>
</dbReference>
<feature type="modified residue" description="4-aspartylphosphate" evidence="17">
    <location>
        <position position="1011"/>
    </location>
</feature>
<dbReference type="Gene3D" id="1.20.120.160">
    <property type="entry name" value="HPT domain"/>
    <property type="match status" value="1"/>
</dbReference>
<keyword evidence="6 17" id="KW-0597">Phosphoprotein</keyword>
<keyword evidence="10" id="KW-0547">Nucleotide-binding</keyword>
<feature type="chain" id="PRO_5045376312" description="histidine kinase" evidence="19">
    <location>
        <begin position="18"/>
        <end position="1192"/>
    </location>
</feature>
<dbReference type="Proteomes" id="UP001589792">
    <property type="component" value="Unassembled WGS sequence"/>
</dbReference>
<dbReference type="SMART" id="SM00448">
    <property type="entry name" value="REC"/>
    <property type="match status" value="1"/>
</dbReference>
<organism evidence="23 24">
    <name type="scientific">Serratia aquatilis</name>
    <dbReference type="NCBI Taxonomy" id="1737515"/>
    <lineage>
        <taxon>Bacteria</taxon>
        <taxon>Pseudomonadati</taxon>
        <taxon>Pseudomonadota</taxon>
        <taxon>Gammaproteobacteria</taxon>
        <taxon>Enterobacterales</taxon>
        <taxon>Yersiniaceae</taxon>
        <taxon>Serratia</taxon>
    </lineage>
</organism>
<keyword evidence="4" id="KW-1003">Cell membrane</keyword>
<dbReference type="InterPro" id="IPR049870">
    <property type="entry name" value="BvgS-like_periplasmic1"/>
</dbReference>
<dbReference type="Pfam" id="PF00072">
    <property type="entry name" value="Response_reg"/>
    <property type="match status" value="1"/>
</dbReference>
<dbReference type="RefSeq" id="WP_380674897.1">
    <property type="nucleotide sequence ID" value="NZ_CP173186.1"/>
</dbReference>
<evidence type="ECO:0000256" key="14">
    <source>
        <dbReference type="ARBA" id="ARBA00023012"/>
    </source>
</evidence>
<evidence type="ECO:0000259" key="20">
    <source>
        <dbReference type="PROSITE" id="PS50109"/>
    </source>
</evidence>
<evidence type="ECO:0000256" key="2">
    <source>
        <dbReference type="ARBA" id="ARBA00004429"/>
    </source>
</evidence>
<dbReference type="Gene3D" id="3.40.190.10">
    <property type="entry name" value="Periplasmic binding protein-like II"/>
    <property type="match status" value="4"/>
</dbReference>
<evidence type="ECO:0000256" key="19">
    <source>
        <dbReference type="SAM" id="SignalP"/>
    </source>
</evidence>
<keyword evidence="11" id="KW-0418">Kinase</keyword>
<dbReference type="CDD" id="cd17546">
    <property type="entry name" value="REC_hyHK_CKI1_RcsC-like"/>
    <property type="match status" value="1"/>
</dbReference>
<evidence type="ECO:0000256" key="10">
    <source>
        <dbReference type="ARBA" id="ARBA00022741"/>
    </source>
</evidence>
<dbReference type="PROSITE" id="PS50110">
    <property type="entry name" value="RESPONSE_REGULATORY"/>
    <property type="match status" value="1"/>
</dbReference>
<dbReference type="InterPro" id="IPR005467">
    <property type="entry name" value="His_kinase_dom"/>
</dbReference>
<dbReference type="SUPFAM" id="SSF53850">
    <property type="entry name" value="Periplasmic binding protein-like II"/>
    <property type="match status" value="2"/>
</dbReference>
<comment type="caution">
    <text evidence="23">The sequence shown here is derived from an EMBL/GenBank/DDBJ whole genome shotgun (WGS) entry which is preliminary data.</text>
</comment>
<evidence type="ECO:0000256" key="5">
    <source>
        <dbReference type="ARBA" id="ARBA00022519"/>
    </source>
</evidence>
<reference evidence="23 24" key="1">
    <citation type="submission" date="2024-09" db="EMBL/GenBank/DDBJ databases">
        <authorList>
            <person name="Sun Q."/>
            <person name="Mori K."/>
        </authorList>
    </citation>
    <scope>NUCLEOTIDE SEQUENCE [LARGE SCALE GENOMIC DNA]</scope>
    <source>
        <strain evidence="23 24">CCM 8626</strain>
    </source>
</reference>
<comment type="catalytic activity">
    <reaction evidence="1">
        <text>ATP + protein L-histidine = ADP + protein N-phospho-L-histidine.</text>
        <dbReference type="EC" id="2.7.13.3"/>
    </reaction>
</comment>
<evidence type="ECO:0000256" key="15">
    <source>
        <dbReference type="ARBA" id="ARBA00023136"/>
    </source>
</evidence>
<keyword evidence="9 19" id="KW-0732">Signal</keyword>
<evidence type="ECO:0000313" key="24">
    <source>
        <dbReference type="Proteomes" id="UP001589792"/>
    </source>
</evidence>
<keyword evidence="12" id="KW-0067">ATP-binding</keyword>
<evidence type="ECO:0000256" key="11">
    <source>
        <dbReference type="ARBA" id="ARBA00022777"/>
    </source>
</evidence>
<dbReference type="PANTHER" id="PTHR43047">
    <property type="entry name" value="TWO-COMPONENT HISTIDINE PROTEIN KINASE"/>
    <property type="match status" value="1"/>
</dbReference>
<feature type="signal peptide" evidence="19">
    <location>
        <begin position="1"/>
        <end position="17"/>
    </location>
</feature>
<dbReference type="SUPFAM" id="SSF47226">
    <property type="entry name" value="Histidine-containing phosphotransfer domain, HPT domain"/>
    <property type="match status" value="1"/>
</dbReference>
<evidence type="ECO:0000256" key="1">
    <source>
        <dbReference type="ARBA" id="ARBA00000085"/>
    </source>
</evidence>
<dbReference type="Pfam" id="PF00512">
    <property type="entry name" value="HisKA"/>
    <property type="match status" value="1"/>
</dbReference>
<keyword evidence="14" id="KW-0902">Two-component regulatory system</keyword>
<keyword evidence="8 18" id="KW-0812">Transmembrane</keyword>
<dbReference type="SUPFAM" id="SSF52172">
    <property type="entry name" value="CheY-like"/>
    <property type="match status" value="1"/>
</dbReference>
<evidence type="ECO:0000313" key="23">
    <source>
        <dbReference type="EMBL" id="MFC0226889.1"/>
    </source>
</evidence>
<keyword evidence="13 18" id="KW-1133">Transmembrane helix</keyword>
<dbReference type="Gene3D" id="3.30.565.10">
    <property type="entry name" value="Histidine kinase-like ATPase, C-terminal domain"/>
    <property type="match status" value="1"/>
</dbReference>
<gene>
    <name evidence="23" type="ORF">ACFFJ3_10315</name>
</gene>
<feature type="transmembrane region" description="Helical" evidence="18">
    <location>
        <begin position="533"/>
        <end position="554"/>
    </location>
</feature>
<dbReference type="Pfam" id="PF02518">
    <property type="entry name" value="HATPase_c"/>
    <property type="match status" value="1"/>
</dbReference>
<evidence type="ECO:0000256" key="6">
    <source>
        <dbReference type="ARBA" id="ARBA00022553"/>
    </source>
</evidence>
<dbReference type="InterPro" id="IPR003594">
    <property type="entry name" value="HATPase_dom"/>
</dbReference>
<evidence type="ECO:0000256" key="3">
    <source>
        <dbReference type="ARBA" id="ARBA00012438"/>
    </source>
</evidence>
<dbReference type="InterPro" id="IPR003661">
    <property type="entry name" value="HisK_dim/P_dom"/>
</dbReference>
<dbReference type="InterPro" id="IPR036890">
    <property type="entry name" value="HATPase_C_sf"/>
</dbReference>
<dbReference type="Gene3D" id="3.40.50.2300">
    <property type="match status" value="1"/>
</dbReference>
<dbReference type="InterPro" id="IPR001789">
    <property type="entry name" value="Sig_transdc_resp-reg_receiver"/>
</dbReference>
<feature type="domain" description="HPt" evidence="22">
    <location>
        <begin position="1096"/>
        <end position="1192"/>
    </location>
</feature>
<name>A0ABV6EDR4_9GAMM</name>
<sequence>MKIIIVLLILFSIKTTAASSMAPISLDLSGYNHIPAVSVYLSEDDTKWLKQKKKIRIAVTLPDSPPLSLNSVTGRYRGINADYLVLMQRSLNVPIEVIRFANKGEATASLKAGGVDLLLTNLLYKPQVHDSLMSTLPVFYSWPTLITTLSNVMEPLRSEEFATVAIANNYPSDSFIKQSFPNAQIIHFTSVHDALSAVANGDYDYYIGDNLTSSATISQDFNMELSMVRFWGQERKESVFLLTPRQERLKNVINQFISAVDEKTHNQITQGWIEKGNLSFMNDKLDLTAAEKRWLSENKKMKILINPYFVPFTMADSNLEVRGMIGDILNLISLQTGLEFEPVITKSNDEMLKELDKGAWYLVQAETYNLSRGNQFAFTHPFITTPFVVVVRNNIDNRAELASGMKVAIASNHPLLMPLRAKYPNINWTIVENSSVAVNLVVNERVDAGIANQLTARYLSEHYYPDQLKYSPIQGSDPAAVVFAVPRAAPELRQILDKALDNIPQKEILQLTGKWLKMPAITIDTWDLYSKQFYLVAIFAALLVISSLIWGGYLSREMRKRKHSQLQLKAQLQFIKQLSDAIPMPIYVVTLAGELQNYNKAFLAFFPEQDKERILNSLYDNRHPFAALFLTVNNEIQRGLDPAKIIAHDFMLNNGSEERQIRHWMTLCTMPDDKSSVVICGWQDVTETKILLTALQDEKDKALQANAEKRLFLARMSHEIRTPVNGIVGFLELLQRSSEIVSPQDKTAVQQAWNASQSLLALIGETLDLEKIESGKYEFVPQWVDINAIISEKVSLFDGIAVQKGLSLGWTSLLDAGALFWLDPQPFGQVLTNLIGNAVKFTQTGSVTVSASSQASGAGQSEVVITIEDTGPGIAPEQQGRLFQPFIQADSGHRQAGSGLGLVISKELFSLMGGSIGLQSELGKGTIFTLTMTVTVTYDRIEQRQIEPLQSNETVAPLGQFSILIVDDHSSNRLLLQRQLQVLGAHADEAENGVQALIALKNKRYDAVITDLNMPEMDGIDLTKAIRKTDNQITIWGLTASAQSEEHQRCLDAGMNACLFKPLNLQQLESLLNSLCQNNIGIGYDPEKLTALAMGNRALMKAALEDAQRENRRDLMMAFKTVETADVAALRHHLHRINGTAQLLGAYKLHEQVEKLEEQLLSVFEATYIETELQKISQLIDDLDKGIEQFEI</sequence>
<dbReference type="InterPro" id="IPR036097">
    <property type="entry name" value="HisK_dim/P_sf"/>
</dbReference>
<dbReference type="PROSITE" id="PS50894">
    <property type="entry name" value="HPT"/>
    <property type="match status" value="1"/>
</dbReference>
<evidence type="ECO:0000259" key="22">
    <source>
        <dbReference type="PROSITE" id="PS50894"/>
    </source>
</evidence>
<evidence type="ECO:0000256" key="16">
    <source>
        <dbReference type="PROSITE-ProRule" id="PRU00110"/>
    </source>
</evidence>
<comment type="subcellular location">
    <subcellularLocation>
        <location evidence="2">Cell inner membrane</location>
        <topology evidence="2">Multi-pass membrane protein</topology>
    </subcellularLocation>
</comment>
<dbReference type="EC" id="2.7.13.3" evidence="3"/>
<evidence type="ECO:0000256" key="7">
    <source>
        <dbReference type="ARBA" id="ARBA00022679"/>
    </source>
</evidence>
<dbReference type="InterPro" id="IPR008207">
    <property type="entry name" value="Sig_transdc_His_kin_Hpt_dom"/>
</dbReference>
<feature type="domain" description="Response regulatory" evidence="21">
    <location>
        <begin position="962"/>
        <end position="1076"/>
    </location>
</feature>
<accession>A0ABV6EDR4</accession>
<dbReference type="InterPro" id="IPR036641">
    <property type="entry name" value="HPT_dom_sf"/>
</dbReference>
<dbReference type="Gene3D" id="1.10.287.130">
    <property type="match status" value="1"/>
</dbReference>
<dbReference type="EMBL" id="JBHLXG010000008">
    <property type="protein sequence ID" value="MFC0226889.1"/>
    <property type="molecule type" value="Genomic_DNA"/>
</dbReference>
<dbReference type="PROSITE" id="PS50109">
    <property type="entry name" value="HIS_KIN"/>
    <property type="match status" value="1"/>
</dbReference>
<dbReference type="InterPro" id="IPR001638">
    <property type="entry name" value="Solute-binding_3/MltF_N"/>
</dbReference>
<dbReference type="SMART" id="SM00387">
    <property type="entry name" value="HATPase_c"/>
    <property type="match status" value="1"/>
</dbReference>
<dbReference type="SMART" id="SM00388">
    <property type="entry name" value="HisKA"/>
    <property type="match status" value="1"/>
</dbReference>
<dbReference type="CDD" id="cd13707">
    <property type="entry name" value="PBP2_BvgS_D2"/>
    <property type="match status" value="1"/>
</dbReference>
<evidence type="ECO:0000256" key="13">
    <source>
        <dbReference type="ARBA" id="ARBA00022989"/>
    </source>
</evidence>
<dbReference type="SMART" id="SM00062">
    <property type="entry name" value="PBPb"/>
    <property type="match status" value="2"/>
</dbReference>
<keyword evidence="5" id="KW-0997">Cell inner membrane</keyword>
<dbReference type="PANTHER" id="PTHR43047:SF72">
    <property type="entry name" value="OSMOSENSING HISTIDINE PROTEIN KINASE SLN1"/>
    <property type="match status" value="1"/>
</dbReference>
<proteinExistence type="predicted"/>
<evidence type="ECO:0000256" key="9">
    <source>
        <dbReference type="ARBA" id="ARBA00022729"/>
    </source>
</evidence>
<evidence type="ECO:0000256" key="8">
    <source>
        <dbReference type="ARBA" id="ARBA00022692"/>
    </source>
</evidence>
<keyword evidence="24" id="KW-1185">Reference proteome</keyword>
<dbReference type="CDD" id="cd16922">
    <property type="entry name" value="HATPase_EvgS-ArcB-TorS-like"/>
    <property type="match status" value="1"/>
</dbReference>